<organism evidence="2 3">
    <name type="scientific">Sphingomonas agrestis</name>
    <dbReference type="NCBI Taxonomy" id="3080540"/>
    <lineage>
        <taxon>Bacteria</taxon>
        <taxon>Pseudomonadati</taxon>
        <taxon>Pseudomonadota</taxon>
        <taxon>Alphaproteobacteria</taxon>
        <taxon>Sphingomonadales</taxon>
        <taxon>Sphingomonadaceae</taxon>
        <taxon>Sphingomonas</taxon>
    </lineage>
</organism>
<protein>
    <submittedName>
        <fullName evidence="2">Uncharacterized protein</fullName>
    </submittedName>
</protein>
<dbReference type="EMBL" id="JAWJEJ010000002">
    <property type="protein sequence ID" value="MDV3459060.1"/>
    <property type="molecule type" value="Genomic_DNA"/>
</dbReference>
<gene>
    <name evidence="2" type="ORF">RZN05_18825</name>
</gene>
<dbReference type="RefSeq" id="WP_317228219.1">
    <property type="nucleotide sequence ID" value="NZ_JAWJEJ010000002.1"/>
</dbReference>
<reference evidence="2 3" key="1">
    <citation type="submission" date="2023-10" db="EMBL/GenBank/DDBJ databases">
        <title>Sphingomonas sp. HF-S4 16S ribosomal RNA gene Genome sequencing and assembly.</title>
        <authorList>
            <person name="Lee H."/>
        </authorList>
    </citation>
    <scope>NUCLEOTIDE SEQUENCE [LARGE SCALE GENOMIC DNA]</scope>
    <source>
        <strain evidence="2 3">HF-S4</strain>
    </source>
</reference>
<evidence type="ECO:0000256" key="1">
    <source>
        <dbReference type="SAM" id="MobiDB-lite"/>
    </source>
</evidence>
<accession>A0ABU3YCF4</accession>
<comment type="caution">
    <text evidence="2">The sequence shown here is derived from an EMBL/GenBank/DDBJ whole genome shotgun (WGS) entry which is preliminary data.</text>
</comment>
<proteinExistence type="predicted"/>
<dbReference type="Proteomes" id="UP001273531">
    <property type="component" value="Unassembled WGS sequence"/>
</dbReference>
<evidence type="ECO:0000313" key="2">
    <source>
        <dbReference type="EMBL" id="MDV3459060.1"/>
    </source>
</evidence>
<keyword evidence="3" id="KW-1185">Reference proteome</keyword>
<evidence type="ECO:0000313" key="3">
    <source>
        <dbReference type="Proteomes" id="UP001273531"/>
    </source>
</evidence>
<name>A0ABU3YCF4_9SPHN</name>
<feature type="region of interest" description="Disordered" evidence="1">
    <location>
        <begin position="1"/>
        <end position="30"/>
    </location>
</feature>
<sequence>METRTPESAYFQHRAHREREAARRQQHPAARHAHLVMAERYERLMAEGGR</sequence>